<keyword evidence="1" id="KW-0812">Transmembrane</keyword>
<name>A0A090N1J2_STAAU</name>
<reference evidence="2 6" key="1">
    <citation type="submission" date="2015-04" db="EMBL/GenBank/DDBJ databases">
        <authorList>
            <person name="Syromyatnikov M.Y."/>
            <person name="Popov V.N."/>
        </authorList>
    </citation>
    <scope>NUCLEOTIDE SEQUENCE [LARGE SCALE GENOMIC DNA]</scope>
    <source>
        <strain evidence="2 6">AH1</strain>
    </source>
</reference>
<evidence type="ECO:0000313" key="6">
    <source>
        <dbReference type="Proteomes" id="UP000039437"/>
    </source>
</evidence>
<dbReference type="Proteomes" id="UP000434412">
    <property type="component" value="Unassembled WGS sequence"/>
</dbReference>
<accession>A0A090N1J2</accession>
<organism evidence="2 6">
    <name type="scientific">Staphylococcus aureus</name>
    <dbReference type="NCBI Taxonomy" id="1280"/>
    <lineage>
        <taxon>Bacteria</taxon>
        <taxon>Bacillati</taxon>
        <taxon>Bacillota</taxon>
        <taxon>Bacilli</taxon>
        <taxon>Bacillales</taxon>
        <taxon>Staphylococcaceae</taxon>
        <taxon>Staphylococcus</taxon>
    </lineage>
</organism>
<reference evidence="5 7" key="2">
    <citation type="journal article" date="2017" name="BMC Genomics">
        <title>Prophages and adaptation of Staphylococcus aureus ST398 to the human clinic.</title>
        <authorList>
            <consortium name="Regional Infection Control Group of the Centre Region"/>
            <person name="Diene S.M."/>
            <person name="Corvaglia A.R."/>
            <person name="Francois P."/>
            <person name="van der Mee-Marquet N."/>
        </authorList>
    </citation>
    <scope>NUCLEOTIDE SEQUENCE [LARGE SCALE GENOMIC DNA]</scope>
    <source>
        <strain evidence="5 7">SA13-246</strain>
    </source>
</reference>
<dbReference type="RefSeq" id="WP_001791535.1">
    <property type="nucleotide sequence ID" value="NZ_AP017922.1"/>
</dbReference>
<reference evidence="8 9" key="3">
    <citation type="submission" date="2019-11" db="EMBL/GenBank/DDBJ databases">
        <title>Implementation of targeted gown and glove precautions to prevent Staphylococcus aureus acquisition in community-based nursing homes.</title>
        <authorList>
            <person name="Stine O.C."/>
        </authorList>
    </citation>
    <scope>NUCLEOTIDE SEQUENCE [LARGE SCALE GENOMIC DNA]</scope>
    <source>
        <strain evidence="4 9">S_2023.LVRQ.AN</strain>
        <strain evidence="3 8">S_4031.LGMP.AI</strain>
    </source>
</reference>
<dbReference type="AlphaFoldDB" id="A0A090N1J2"/>
<dbReference type="Proteomes" id="UP000039437">
    <property type="component" value="Unassembled WGS sequence"/>
</dbReference>
<proteinExistence type="predicted"/>
<evidence type="ECO:0000313" key="5">
    <source>
        <dbReference type="EMBL" id="OWT15729.1"/>
    </source>
</evidence>
<dbReference type="EMBL" id="CVOQ01000025">
    <property type="protein sequence ID" value="CRI14345.1"/>
    <property type="molecule type" value="Genomic_DNA"/>
</dbReference>
<dbReference type="PATRIC" id="fig|1280.3385.peg.131"/>
<evidence type="ECO:0000313" key="8">
    <source>
        <dbReference type="Proteomes" id="UP000433366"/>
    </source>
</evidence>
<evidence type="ECO:0000256" key="1">
    <source>
        <dbReference type="SAM" id="Phobius"/>
    </source>
</evidence>
<dbReference type="EMBL" id="LNJK01000004">
    <property type="protein sequence ID" value="OWT15729.1"/>
    <property type="molecule type" value="Genomic_DNA"/>
</dbReference>
<evidence type="ECO:0000313" key="7">
    <source>
        <dbReference type="Proteomes" id="UP000197894"/>
    </source>
</evidence>
<keyword evidence="1" id="KW-0472">Membrane</keyword>
<feature type="transmembrane region" description="Helical" evidence="1">
    <location>
        <begin position="12"/>
        <end position="30"/>
    </location>
</feature>
<keyword evidence="1" id="KW-1133">Transmembrane helix</keyword>
<dbReference type="EMBL" id="WPRH01000263">
    <property type="protein sequence ID" value="MVI54954.1"/>
    <property type="molecule type" value="Genomic_DNA"/>
</dbReference>
<dbReference type="Proteomes" id="UP000433366">
    <property type="component" value="Unassembled WGS sequence"/>
</dbReference>
<protein>
    <submittedName>
        <fullName evidence="2">Uncharacterized protein</fullName>
    </submittedName>
</protein>
<evidence type="ECO:0000313" key="3">
    <source>
        <dbReference type="EMBL" id="MVI54954.1"/>
    </source>
</evidence>
<evidence type="ECO:0000313" key="9">
    <source>
        <dbReference type="Proteomes" id="UP000434412"/>
    </source>
</evidence>
<dbReference type="EMBL" id="WPVZ01000160">
    <property type="protein sequence ID" value="MVL44322.1"/>
    <property type="molecule type" value="Genomic_DNA"/>
</dbReference>
<evidence type="ECO:0000313" key="2">
    <source>
        <dbReference type="EMBL" id="CRI14345.1"/>
    </source>
</evidence>
<dbReference type="Proteomes" id="UP000197894">
    <property type="component" value="Unassembled WGS sequence"/>
</dbReference>
<evidence type="ECO:0000313" key="4">
    <source>
        <dbReference type="EMBL" id="MVL44322.1"/>
    </source>
</evidence>
<gene>
    <name evidence="5" type="ORF">AS572_07775</name>
    <name evidence="2" type="ORF">BN1321_310040</name>
    <name evidence="3" type="ORF">GO793_03655</name>
    <name evidence="4" type="ORF">GO941_02270</name>
</gene>
<sequence>MVADLDAIEGLFISIEVILLLTLFIVHVNGKNINFINALALIILRQTV</sequence>